<keyword evidence="1" id="KW-1133">Transmembrane helix</keyword>
<evidence type="ECO:0000313" key="3">
    <source>
        <dbReference type="EMBL" id="KAB0800940.1"/>
    </source>
</evidence>
<keyword evidence="1" id="KW-0472">Membrane</keyword>
<dbReference type="AlphaFoldDB" id="A0A5N4AUP9"/>
<dbReference type="Proteomes" id="UP000327044">
    <property type="component" value="Unassembled WGS sequence"/>
</dbReference>
<dbReference type="PANTHER" id="PTHR12480:SF19">
    <property type="entry name" value="CUPIN-LIKE DOMAIN-CONTAINING PROTEIN"/>
    <property type="match status" value="1"/>
</dbReference>
<dbReference type="GO" id="GO:0016706">
    <property type="term" value="F:2-oxoglutarate-dependent dioxygenase activity"/>
    <property type="evidence" value="ECO:0007669"/>
    <property type="project" value="TreeGrafter"/>
</dbReference>
<comment type="caution">
    <text evidence="3">The sequence shown here is derived from an EMBL/GenBank/DDBJ whole genome shotgun (WGS) entry which is preliminary data.</text>
</comment>
<evidence type="ECO:0000259" key="2">
    <source>
        <dbReference type="Pfam" id="PF13621"/>
    </source>
</evidence>
<gene>
    <name evidence="3" type="ORF">PPYR_05294</name>
</gene>
<dbReference type="EMBL" id="VVIM01000003">
    <property type="protein sequence ID" value="KAB0800940.1"/>
    <property type="molecule type" value="Genomic_DNA"/>
</dbReference>
<feature type="transmembrane region" description="Helical" evidence="1">
    <location>
        <begin position="46"/>
        <end position="63"/>
    </location>
</feature>
<evidence type="ECO:0000256" key="1">
    <source>
        <dbReference type="SAM" id="Phobius"/>
    </source>
</evidence>
<dbReference type="PANTHER" id="PTHR12480">
    <property type="entry name" value="ARGININE DEMETHYLASE AND LYSYL-HYDROXYLASE JMJD"/>
    <property type="match status" value="1"/>
</dbReference>
<dbReference type="Gene3D" id="2.60.120.650">
    <property type="entry name" value="Cupin"/>
    <property type="match status" value="1"/>
</dbReference>
<evidence type="ECO:0000313" key="4">
    <source>
        <dbReference type="Proteomes" id="UP000327044"/>
    </source>
</evidence>
<dbReference type="OrthoDB" id="10063099at2759"/>
<keyword evidence="1" id="KW-0812">Transmembrane</keyword>
<dbReference type="FunCoup" id="A0A5N4AUP9">
    <property type="interactions" value="7"/>
</dbReference>
<organism evidence="3 4">
    <name type="scientific">Photinus pyralis</name>
    <name type="common">Common eastern firefly</name>
    <name type="synonym">Lampyris pyralis</name>
    <dbReference type="NCBI Taxonomy" id="7054"/>
    <lineage>
        <taxon>Eukaryota</taxon>
        <taxon>Metazoa</taxon>
        <taxon>Ecdysozoa</taxon>
        <taxon>Arthropoda</taxon>
        <taxon>Hexapoda</taxon>
        <taxon>Insecta</taxon>
        <taxon>Pterygota</taxon>
        <taxon>Neoptera</taxon>
        <taxon>Endopterygota</taxon>
        <taxon>Coleoptera</taxon>
        <taxon>Polyphaga</taxon>
        <taxon>Elateriformia</taxon>
        <taxon>Elateroidea</taxon>
        <taxon>Lampyridae</taxon>
        <taxon>Lampyrinae</taxon>
        <taxon>Photinus</taxon>
    </lineage>
</organism>
<proteinExistence type="predicted"/>
<name>A0A5N4AUP9_PHOPY</name>
<sequence length="307" mass="35351">MQKAEKRFNSILQKTTNSKISCDELLTLDVVHRLCGPKKGNTKVKCFIFVIVVACMWWAYFGISSTSECLVEMPFESSKIFREPENCGICLNTFEVPKVENISKQNFEQLYVNTGKPVVVTDGTKNWLAMQTFSFNFFKQLYQSVDQHISTQSECQFFPYKTEFTSLAEALNMSVERSRLEPETLPWYIGWSNCNDKAGNILREYYNRPYFLPDNSESIALSWIFMGGPGFGAHMHVDNVLYPSWQAQIRGKKLWRLAPPPECFYRCREMEVTVSPGDIIVVDTNRWYHQTHILPGGVSITIGSEFD</sequence>
<keyword evidence="4" id="KW-1185">Reference proteome</keyword>
<dbReference type="Pfam" id="PF13621">
    <property type="entry name" value="Cupin_8"/>
    <property type="match status" value="1"/>
</dbReference>
<dbReference type="SUPFAM" id="SSF51197">
    <property type="entry name" value="Clavaminate synthase-like"/>
    <property type="match status" value="1"/>
</dbReference>
<dbReference type="InterPro" id="IPR041667">
    <property type="entry name" value="Cupin_8"/>
</dbReference>
<dbReference type="InterPro" id="IPR050910">
    <property type="entry name" value="JMJD6_ArgDemeth/LysHydrox"/>
</dbReference>
<protein>
    <recommendedName>
        <fullName evidence="2">Cupin-like domain-containing protein</fullName>
    </recommendedName>
</protein>
<feature type="domain" description="Cupin-like" evidence="2">
    <location>
        <begin position="105"/>
        <end position="262"/>
    </location>
</feature>
<reference evidence="3 4" key="1">
    <citation type="journal article" date="2018" name="Elife">
        <title>Firefly genomes illuminate parallel origins of bioluminescence in beetles.</title>
        <authorList>
            <person name="Fallon T.R."/>
            <person name="Lower S.E."/>
            <person name="Chang C.H."/>
            <person name="Bessho-Uehara M."/>
            <person name="Martin G.J."/>
            <person name="Bewick A.J."/>
            <person name="Behringer M."/>
            <person name="Debat H.J."/>
            <person name="Wong I."/>
            <person name="Day J.C."/>
            <person name="Suvorov A."/>
            <person name="Silva C.J."/>
            <person name="Stanger-Hall K.F."/>
            <person name="Hall D.W."/>
            <person name="Schmitz R.J."/>
            <person name="Nelson D.R."/>
            <person name="Lewis S.M."/>
            <person name="Shigenobu S."/>
            <person name="Bybee S.M."/>
            <person name="Larracuente A.M."/>
            <person name="Oba Y."/>
            <person name="Weng J.K."/>
        </authorList>
    </citation>
    <scope>NUCLEOTIDE SEQUENCE [LARGE SCALE GENOMIC DNA]</scope>
    <source>
        <strain evidence="3">1611_PpyrPB1</strain>
        <tissue evidence="3">Whole body</tissue>
    </source>
</reference>
<dbReference type="InParanoid" id="A0A5N4AUP9"/>
<accession>A0A5N4AUP9</accession>